<protein>
    <recommendedName>
        <fullName evidence="3">Helicase C-terminal domain-containing protein</fullName>
    </recommendedName>
</protein>
<dbReference type="OrthoDB" id="428686at2759"/>
<evidence type="ECO:0008006" key="3">
    <source>
        <dbReference type="Google" id="ProtNLM"/>
    </source>
</evidence>
<proteinExistence type="predicted"/>
<dbReference type="SUPFAM" id="SSF52540">
    <property type="entry name" value="P-loop containing nucleoside triphosphate hydrolases"/>
    <property type="match status" value="1"/>
</dbReference>
<dbReference type="Gene3D" id="3.40.50.300">
    <property type="entry name" value="P-loop containing nucleotide triphosphate hydrolases"/>
    <property type="match status" value="1"/>
</dbReference>
<feature type="non-terminal residue" evidence="1">
    <location>
        <position position="1"/>
    </location>
</feature>
<dbReference type="Proteomes" id="UP000266841">
    <property type="component" value="Unassembled WGS sequence"/>
</dbReference>
<name>K0TE97_THAOC</name>
<sequence>FLLYCSTSIFGLTGTPLLDNCDRVIELANLIGGTYVIGLSSHWRRLERESMRDIFLQHYLDPKQSREVRRHIYSYCQKYLDTACCRNKTGDEMESIVLTEHRTVVEMNDEECKLYLGSMSGIPARDRSLAIKPADFDVTSGHDISKFLRQNSKLACRGKALVDTCRVILNQKGNERTKIIVFADGRIGAGAAARDFLCAEADLGCTWLDSGDDVEEKNKKISWYQSADVTAEDCARPRVLVLNFEHAAGLNLQTESNNLILFSPLYVGEGGTSGDAVADASTELQAIGRVYRPGQSKQEVHVYRIEVRGQKGEECLDGHLIRRNSDKDTVAMATNAAD</sequence>
<comment type="caution">
    <text evidence="1">The sequence shown here is derived from an EMBL/GenBank/DDBJ whole genome shotgun (WGS) entry which is preliminary data.</text>
</comment>
<dbReference type="AlphaFoldDB" id="K0TE97"/>
<evidence type="ECO:0000313" key="2">
    <source>
        <dbReference type="Proteomes" id="UP000266841"/>
    </source>
</evidence>
<reference evidence="1 2" key="1">
    <citation type="journal article" date="2012" name="Genome Biol.">
        <title>Genome and low-iron response of an oceanic diatom adapted to chronic iron limitation.</title>
        <authorList>
            <person name="Lommer M."/>
            <person name="Specht M."/>
            <person name="Roy A.S."/>
            <person name="Kraemer L."/>
            <person name="Andreson R."/>
            <person name="Gutowska M.A."/>
            <person name="Wolf J."/>
            <person name="Bergner S.V."/>
            <person name="Schilhabel M.B."/>
            <person name="Klostermeier U.C."/>
            <person name="Beiko R.G."/>
            <person name="Rosenstiel P."/>
            <person name="Hippler M."/>
            <person name="Laroche J."/>
        </authorList>
    </citation>
    <scope>NUCLEOTIDE SEQUENCE [LARGE SCALE GENOMIC DNA]</scope>
    <source>
        <strain evidence="1 2">CCMP1005</strain>
    </source>
</reference>
<organism evidence="1 2">
    <name type="scientific">Thalassiosira oceanica</name>
    <name type="common">Marine diatom</name>
    <dbReference type="NCBI Taxonomy" id="159749"/>
    <lineage>
        <taxon>Eukaryota</taxon>
        <taxon>Sar</taxon>
        <taxon>Stramenopiles</taxon>
        <taxon>Ochrophyta</taxon>
        <taxon>Bacillariophyta</taxon>
        <taxon>Coscinodiscophyceae</taxon>
        <taxon>Thalassiosirophycidae</taxon>
        <taxon>Thalassiosirales</taxon>
        <taxon>Thalassiosiraceae</taxon>
        <taxon>Thalassiosira</taxon>
    </lineage>
</organism>
<accession>K0TE97</accession>
<gene>
    <name evidence="1" type="ORF">THAOC_01150</name>
</gene>
<dbReference type="EMBL" id="AGNL01001370">
    <property type="protein sequence ID" value="EJK77043.1"/>
    <property type="molecule type" value="Genomic_DNA"/>
</dbReference>
<keyword evidence="2" id="KW-1185">Reference proteome</keyword>
<dbReference type="InterPro" id="IPR027417">
    <property type="entry name" value="P-loop_NTPase"/>
</dbReference>
<evidence type="ECO:0000313" key="1">
    <source>
        <dbReference type="EMBL" id="EJK77043.1"/>
    </source>
</evidence>